<dbReference type="Pfam" id="PF00496">
    <property type="entry name" value="SBP_bac_5"/>
    <property type="match status" value="1"/>
</dbReference>
<name>A0A974S797_ENTFL</name>
<evidence type="ECO:0000313" key="2">
    <source>
        <dbReference type="EMBL" id="QQV79525.1"/>
    </source>
</evidence>
<gene>
    <name evidence="2" type="ORF">JG559_08975</name>
</gene>
<dbReference type="InterPro" id="IPR000914">
    <property type="entry name" value="SBP_5_dom"/>
</dbReference>
<feature type="domain" description="Solute-binding protein family 5" evidence="1">
    <location>
        <begin position="4"/>
        <end position="47"/>
    </location>
</feature>
<accession>A0A974S797</accession>
<sequence length="61" mass="6818">MVIQEKNDQYWDKDTVKLDSVDVNVVKESPTALNLFQDGQTDDVVLSGELAQQMANDPAFC</sequence>
<dbReference type="EMBL" id="CP068242">
    <property type="protein sequence ID" value="QQV79525.1"/>
    <property type="molecule type" value="Genomic_DNA"/>
</dbReference>
<protein>
    <recommendedName>
        <fullName evidence="1">Solute-binding protein family 5 domain-containing protein</fullName>
    </recommendedName>
</protein>
<dbReference type="SUPFAM" id="SSF53850">
    <property type="entry name" value="Periplasmic binding protein-like II"/>
    <property type="match status" value="1"/>
</dbReference>
<organism evidence="2">
    <name type="scientific">Enterococcus faecalis</name>
    <name type="common">Streptococcus faecalis</name>
    <dbReference type="NCBI Taxonomy" id="1351"/>
    <lineage>
        <taxon>Bacteria</taxon>
        <taxon>Bacillati</taxon>
        <taxon>Bacillota</taxon>
        <taxon>Bacilli</taxon>
        <taxon>Lactobacillales</taxon>
        <taxon>Enterococcaceae</taxon>
        <taxon>Enterococcus</taxon>
    </lineage>
</organism>
<dbReference type="AlphaFoldDB" id="A0A974S797"/>
<proteinExistence type="predicted"/>
<evidence type="ECO:0000259" key="1">
    <source>
        <dbReference type="Pfam" id="PF00496"/>
    </source>
</evidence>
<reference evidence="2" key="1">
    <citation type="submission" date="2021-01" db="EMBL/GenBank/DDBJ databases">
        <title>Enterococcus.</title>
        <authorList>
            <person name="Du X."/>
            <person name="Wang N."/>
        </authorList>
    </citation>
    <scope>NUCLEOTIDE SEQUENCE [LARGE SCALE GENOMIC DNA]</scope>
    <source>
        <strain evidence="2">T90-2</strain>
    </source>
</reference>
<dbReference type="Gene3D" id="3.40.190.10">
    <property type="entry name" value="Periplasmic binding protein-like II"/>
    <property type="match status" value="1"/>
</dbReference>